<dbReference type="PRINTS" id="PR00455">
    <property type="entry name" value="HTHTETR"/>
</dbReference>
<dbReference type="Proteomes" id="UP001501237">
    <property type="component" value="Unassembled WGS sequence"/>
</dbReference>
<dbReference type="PANTHER" id="PTHR30055">
    <property type="entry name" value="HTH-TYPE TRANSCRIPTIONAL REGULATOR RUTR"/>
    <property type="match status" value="1"/>
</dbReference>
<keyword evidence="2 4" id="KW-0238">DNA-binding</keyword>
<dbReference type="RefSeq" id="WP_344821932.1">
    <property type="nucleotide sequence ID" value="NZ_BAAAUV010000002.1"/>
</dbReference>
<evidence type="ECO:0000259" key="5">
    <source>
        <dbReference type="PROSITE" id="PS50977"/>
    </source>
</evidence>
<evidence type="ECO:0000313" key="7">
    <source>
        <dbReference type="Proteomes" id="UP001501237"/>
    </source>
</evidence>
<reference evidence="7" key="1">
    <citation type="journal article" date="2019" name="Int. J. Syst. Evol. Microbiol.">
        <title>The Global Catalogue of Microorganisms (GCM) 10K type strain sequencing project: providing services to taxonomists for standard genome sequencing and annotation.</title>
        <authorList>
            <consortium name="The Broad Institute Genomics Platform"/>
            <consortium name="The Broad Institute Genome Sequencing Center for Infectious Disease"/>
            <person name="Wu L."/>
            <person name="Ma J."/>
        </authorList>
    </citation>
    <scope>NUCLEOTIDE SEQUENCE [LARGE SCALE GENOMIC DNA]</scope>
    <source>
        <strain evidence="7">JCM 9377</strain>
    </source>
</reference>
<dbReference type="Pfam" id="PF00440">
    <property type="entry name" value="TetR_N"/>
    <property type="match status" value="1"/>
</dbReference>
<dbReference type="InterPro" id="IPR036271">
    <property type="entry name" value="Tet_transcr_reg_TetR-rel_C_sf"/>
</dbReference>
<sequence>MNDARERILDATLRLIGEKGIGAVTNRSVATAAGVSLGTLTYHFANQTDLLRESLNRFVDAEIDRITAIVLNLADAGLAPDQAAEEVERTIAALTNATEHVANLELHLHASRDPEMRVAAIRSVDAYDRLALVVLEGLGVPDPARYAPTVVALLYGLAVRRLATGDASGTGTADALRLLLQGALAGS</sequence>
<dbReference type="InterPro" id="IPR041583">
    <property type="entry name" value="TetR_C_31"/>
</dbReference>
<keyword evidence="3" id="KW-0804">Transcription</keyword>
<dbReference type="InterPro" id="IPR050109">
    <property type="entry name" value="HTH-type_TetR-like_transc_reg"/>
</dbReference>
<protein>
    <submittedName>
        <fullName evidence="6">TetR/AcrR family transcriptional regulator</fullName>
    </submittedName>
</protein>
<keyword evidence="1" id="KW-0805">Transcription regulation</keyword>
<comment type="caution">
    <text evidence="6">The sequence shown here is derived from an EMBL/GenBank/DDBJ whole genome shotgun (WGS) entry which is preliminary data.</text>
</comment>
<evidence type="ECO:0000256" key="2">
    <source>
        <dbReference type="ARBA" id="ARBA00023125"/>
    </source>
</evidence>
<proteinExistence type="predicted"/>
<feature type="DNA-binding region" description="H-T-H motif" evidence="4">
    <location>
        <begin position="25"/>
        <end position="44"/>
    </location>
</feature>
<dbReference type="SUPFAM" id="SSF46689">
    <property type="entry name" value="Homeodomain-like"/>
    <property type="match status" value="1"/>
</dbReference>
<keyword evidence="7" id="KW-1185">Reference proteome</keyword>
<evidence type="ECO:0000256" key="3">
    <source>
        <dbReference type="ARBA" id="ARBA00023163"/>
    </source>
</evidence>
<evidence type="ECO:0000256" key="4">
    <source>
        <dbReference type="PROSITE-ProRule" id="PRU00335"/>
    </source>
</evidence>
<dbReference type="InterPro" id="IPR001647">
    <property type="entry name" value="HTH_TetR"/>
</dbReference>
<gene>
    <name evidence="6" type="ORF">GCM10010468_06500</name>
</gene>
<organism evidence="6 7">
    <name type="scientific">Actinocorallia longicatena</name>
    <dbReference type="NCBI Taxonomy" id="111803"/>
    <lineage>
        <taxon>Bacteria</taxon>
        <taxon>Bacillati</taxon>
        <taxon>Actinomycetota</taxon>
        <taxon>Actinomycetes</taxon>
        <taxon>Streptosporangiales</taxon>
        <taxon>Thermomonosporaceae</taxon>
        <taxon>Actinocorallia</taxon>
    </lineage>
</organism>
<dbReference type="PANTHER" id="PTHR30055:SF234">
    <property type="entry name" value="HTH-TYPE TRANSCRIPTIONAL REGULATOR BETI"/>
    <property type="match status" value="1"/>
</dbReference>
<name>A0ABP6PY85_9ACTN</name>
<dbReference type="SUPFAM" id="SSF48498">
    <property type="entry name" value="Tetracyclin repressor-like, C-terminal domain"/>
    <property type="match status" value="1"/>
</dbReference>
<dbReference type="EMBL" id="BAAAUV010000002">
    <property type="protein sequence ID" value="GAA3196093.1"/>
    <property type="molecule type" value="Genomic_DNA"/>
</dbReference>
<feature type="domain" description="HTH tetR-type" evidence="5">
    <location>
        <begin position="2"/>
        <end position="62"/>
    </location>
</feature>
<dbReference type="Pfam" id="PF17940">
    <property type="entry name" value="TetR_C_31"/>
    <property type="match status" value="1"/>
</dbReference>
<evidence type="ECO:0000313" key="6">
    <source>
        <dbReference type="EMBL" id="GAA3196093.1"/>
    </source>
</evidence>
<evidence type="ECO:0000256" key="1">
    <source>
        <dbReference type="ARBA" id="ARBA00023015"/>
    </source>
</evidence>
<accession>A0ABP6PY85</accession>
<dbReference type="PROSITE" id="PS50977">
    <property type="entry name" value="HTH_TETR_2"/>
    <property type="match status" value="1"/>
</dbReference>
<dbReference type="Gene3D" id="1.10.357.10">
    <property type="entry name" value="Tetracycline Repressor, domain 2"/>
    <property type="match status" value="1"/>
</dbReference>
<dbReference type="InterPro" id="IPR009057">
    <property type="entry name" value="Homeodomain-like_sf"/>
</dbReference>